<name>A0A660LD12_9ACTN</name>
<proteinExistence type="predicted"/>
<dbReference type="AlphaFoldDB" id="A0A660LD12"/>
<keyword evidence="2" id="KW-1185">Reference proteome</keyword>
<comment type="caution">
    <text evidence="1">The sequence shown here is derived from an EMBL/GenBank/DDBJ whole genome shotgun (WGS) entry which is preliminary data.</text>
</comment>
<sequence>MEGGPTDHAAMGFLKDMRAFKELADAAPRPGLRATLRDGLATAGQVTADAHRAQHLVHNGLVGSATITSIRDTGTTINEHPLVELGLQISLDGRAPYAVSHTQLINRLAVGGFTPGATVPVRVDPADPTSVLVA</sequence>
<evidence type="ECO:0000313" key="2">
    <source>
        <dbReference type="Proteomes" id="UP000278962"/>
    </source>
</evidence>
<organism evidence="1 2">
    <name type="scientific">Solirubrobacter pauli</name>
    <dbReference type="NCBI Taxonomy" id="166793"/>
    <lineage>
        <taxon>Bacteria</taxon>
        <taxon>Bacillati</taxon>
        <taxon>Actinomycetota</taxon>
        <taxon>Thermoleophilia</taxon>
        <taxon>Solirubrobacterales</taxon>
        <taxon>Solirubrobacteraceae</taxon>
        <taxon>Solirubrobacter</taxon>
    </lineage>
</organism>
<accession>A0A660LD12</accession>
<dbReference type="EMBL" id="RBIL01000001">
    <property type="protein sequence ID" value="RKQ92489.1"/>
    <property type="molecule type" value="Genomic_DNA"/>
</dbReference>
<dbReference type="Proteomes" id="UP000278962">
    <property type="component" value="Unassembled WGS sequence"/>
</dbReference>
<reference evidence="1 2" key="1">
    <citation type="submission" date="2018-10" db="EMBL/GenBank/DDBJ databases">
        <title>Genomic Encyclopedia of Archaeal and Bacterial Type Strains, Phase II (KMG-II): from individual species to whole genera.</title>
        <authorList>
            <person name="Goeker M."/>
        </authorList>
    </citation>
    <scope>NUCLEOTIDE SEQUENCE [LARGE SCALE GENOMIC DNA]</scope>
    <source>
        <strain evidence="1 2">DSM 14954</strain>
    </source>
</reference>
<gene>
    <name evidence="1" type="ORF">C8N24_2338</name>
</gene>
<evidence type="ECO:0000313" key="1">
    <source>
        <dbReference type="EMBL" id="RKQ92489.1"/>
    </source>
</evidence>
<protein>
    <submittedName>
        <fullName evidence="1">Uncharacterized protein</fullName>
    </submittedName>
</protein>